<proteinExistence type="predicted"/>
<accession>A0ACD6A4J5</accession>
<reference evidence="1" key="2">
    <citation type="submission" date="2025-09" db="UniProtKB">
        <authorList>
            <consortium name="EnsemblPlants"/>
        </authorList>
    </citation>
    <scope>IDENTIFICATION</scope>
</reference>
<dbReference type="EnsemblPlants" id="AVESA.00010b.r2.7CG0700500.1">
    <property type="protein sequence ID" value="AVESA.00010b.r2.7CG0700500.1.CDS"/>
    <property type="gene ID" value="AVESA.00010b.r2.7CG0700500"/>
</dbReference>
<evidence type="ECO:0000313" key="1">
    <source>
        <dbReference type="EnsemblPlants" id="AVESA.00010b.r2.7CG0700500.1.CDS"/>
    </source>
</evidence>
<evidence type="ECO:0000313" key="2">
    <source>
        <dbReference type="Proteomes" id="UP001732700"/>
    </source>
</evidence>
<organism evidence="1 2">
    <name type="scientific">Avena sativa</name>
    <name type="common">Oat</name>
    <dbReference type="NCBI Taxonomy" id="4498"/>
    <lineage>
        <taxon>Eukaryota</taxon>
        <taxon>Viridiplantae</taxon>
        <taxon>Streptophyta</taxon>
        <taxon>Embryophyta</taxon>
        <taxon>Tracheophyta</taxon>
        <taxon>Spermatophyta</taxon>
        <taxon>Magnoliopsida</taxon>
        <taxon>Liliopsida</taxon>
        <taxon>Poales</taxon>
        <taxon>Poaceae</taxon>
        <taxon>BOP clade</taxon>
        <taxon>Pooideae</taxon>
        <taxon>Poodae</taxon>
        <taxon>Poeae</taxon>
        <taxon>Poeae Chloroplast Group 1 (Aveneae type)</taxon>
        <taxon>Aveninae</taxon>
        <taxon>Avena</taxon>
    </lineage>
</organism>
<dbReference type="Proteomes" id="UP001732700">
    <property type="component" value="Chromosome 7C"/>
</dbReference>
<reference evidence="1" key="1">
    <citation type="submission" date="2021-05" db="EMBL/GenBank/DDBJ databases">
        <authorList>
            <person name="Scholz U."/>
            <person name="Mascher M."/>
            <person name="Fiebig A."/>
        </authorList>
    </citation>
    <scope>NUCLEOTIDE SEQUENCE [LARGE SCALE GENOMIC DNA]</scope>
</reference>
<sequence>MLIPRRPAGTVARAKKPNRSGAQHYLVAASCQILGESTRPRAGEGKGSPKGAAAENSNSNPNPNDAPQNDAAASSPPLKIKRPQFPSPSPARSVLPHRAPPPPLPTPPTRHSKIAPAYTSACLSAMPSAVVVRRARSRSPPGRFDSSRRTRLRVEEKEAAAVRVDEDAEMAALPDDMLLEVFNRLPPPTGVFRCAAVCRRWRRVVSRAGGLPAPPRHFGFFRNYGPSPLPPFVPTAGVALDLRFLPVSPTCGVILVDCRGHRLLLRELGAGFQTELKLLVCNPLDRQGAEFRVVVVLFGITSPNFYVLIYSSASSAWEVATGALKRPLVPHKGPSVVVGDVVYRLECDDKYIMAINTAKMTLSALTVPNAGMLLYTGNNWIGKTEDGWLCFFAIREPLLLVKWVLEAPGKWTPEEPVALRPLMNQANVGDLHNMKLSAKIADQLHGCKLVSFGGFCEATGTLFFIMADWVVSLHLKTLTMERLWLNDDEWRPLGDVFPFEMVAWPPVIKDYVDSVKAPVIIGN</sequence>
<name>A0ACD6A4J5_AVESA</name>
<keyword evidence="2" id="KW-1185">Reference proteome</keyword>
<protein>
    <submittedName>
        <fullName evidence="1">Uncharacterized protein</fullName>
    </submittedName>
</protein>